<dbReference type="PANTHER" id="PTHR38733:SF1">
    <property type="entry name" value="TYPE IV METHYL-DIRECTED RESTRICTION ENZYME ECOKMCRBC"/>
    <property type="match status" value="1"/>
</dbReference>
<proteinExistence type="predicted"/>
<comment type="caution">
    <text evidence="1">The sequence shown here is derived from an EMBL/GenBank/DDBJ whole genome shotgun (WGS) entry which is preliminary data.</text>
</comment>
<dbReference type="PANTHER" id="PTHR38733">
    <property type="entry name" value="PROTEIN MCRC"/>
    <property type="match status" value="1"/>
</dbReference>
<name>A0A3L9DM83_9STRE</name>
<dbReference type="OrthoDB" id="307209at2"/>
<protein>
    <submittedName>
        <fullName evidence="1">3-isopropylmalate dehydrogenase</fullName>
    </submittedName>
</protein>
<sequence length="447" mass="51961">MEIKDNHSYHIEVFSTAYPKLYQKLTNKTLQELATNEHLLIFPQQFADSDDLEDKNMVLEQINHQLKTGNIVGFIGCGEEKLTIRSRFSMGEDDYFLHYLLQKVLKLNLVDLSLDFSFEDSLYNLLLYLFPKYLSDALAVGIYKEYRQFQFNDNRVKGTINIARHIKENTPFQGTIAYDTRQMTYDNSVLHLIRHTIEVLGKTEQGRRLLASDDMVKKQVEVIRDHTPTYQASQGQTIIKNNKRRSVRHAYYKPYRQLQQLCLLILARQKHDFKKSPNQIYGILFDVSWLWEDYLNGLLPSEFIHSDNRKKRNGLSLFLDHKRTVYPDFYIKNGQLVLDAKYKKLESSEKGISRDDLYQLITYAHIFQAKEAGLIYPSIDKTGQKSLIGKLNGYGGQLFKVSLQIPQGSQTFELFQFQMAASEKQFITIVYGLVTDGIDQNVGAEVR</sequence>
<gene>
    <name evidence="1" type="ORF">EAF07_07530</name>
</gene>
<dbReference type="EMBL" id="RCVM01000015">
    <property type="protein sequence ID" value="RLY02411.1"/>
    <property type="molecule type" value="Genomic_DNA"/>
</dbReference>
<keyword evidence="2" id="KW-1185">Reference proteome</keyword>
<dbReference type="Proteomes" id="UP000279194">
    <property type="component" value="Unassembled WGS sequence"/>
</dbReference>
<dbReference type="Pfam" id="PF10117">
    <property type="entry name" value="McrBC"/>
    <property type="match status" value="1"/>
</dbReference>
<evidence type="ECO:0000313" key="1">
    <source>
        <dbReference type="EMBL" id="RLY02411.1"/>
    </source>
</evidence>
<accession>A0A3L9DM83</accession>
<dbReference type="AlphaFoldDB" id="A0A3L9DM83"/>
<organism evidence="1 2">
    <name type="scientific">Streptococcus hillyeri</name>
    <dbReference type="NCBI Taxonomy" id="2282420"/>
    <lineage>
        <taxon>Bacteria</taxon>
        <taxon>Bacillati</taxon>
        <taxon>Bacillota</taxon>
        <taxon>Bacilli</taxon>
        <taxon>Lactobacillales</taxon>
        <taxon>Streptococcaceae</taxon>
        <taxon>Streptococcus</taxon>
    </lineage>
</organism>
<dbReference type="InterPro" id="IPR019292">
    <property type="entry name" value="McrC"/>
</dbReference>
<reference evidence="1 2" key="1">
    <citation type="submission" date="2018-10" db="EMBL/GenBank/DDBJ databases">
        <title>Streptococcus hillyeri sp. nov., isolated from equine tracheal sample.</title>
        <authorList>
            <person name="Macfadyen A.C."/>
            <person name="Waller A."/>
            <person name="Paterson G.K."/>
        </authorList>
    </citation>
    <scope>NUCLEOTIDE SEQUENCE [LARGE SCALE GENOMIC DNA]</scope>
    <source>
        <strain evidence="1 2">28462</strain>
    </source>
</reference>
<evidence type="ECO:0000313" key="2">
    <source>
        <dbReference type="Proteomes" id="UP000279194"/>
    </source>
</evidence>
<dbReference type="RefSeq" id="WP_121835968.1">
    <property type="nucleotide sequence ID" value="NZ_CP163513.1"/>
</dbReference>